<gene>
    <name evidence="3" type="ORF">IAB89_05335</name>
</gene>
<evidence type="ECO:0000259" key="2">
    <source>
        <dbReference type="Pfam" id="PF07883"/>
    </source>
</evidence>
<reference evidence="3" key="2">
    <citation type="journal article" date="2021" name="PeerJ">
        <title>Extensive microbial diversity within the chicken gut microbiome revealed by metagenomics and culture.</title>
        <authorList>
            <person name="Gilroy R."/>
            <person name="Ravi A."/>
            <person name="Getino M."/>
            <person name="Pursley I."/>
            <person name="Horton D.L."/>
            <person name="Alikhan N.F."/>
            <person name="Baker D."/>
            <person name="Gharbi K."/>
            <person name="Hall N."/>
            <person name="Watson M."/>
            <person name="Adriaenssens E.M."/>
            <person name="Foster-Nyarko E."/>
            <person name="Jarju S."/>
            <person name="Secka A."/>
            <person name="Antonio M."/>
            <person name="Oren A."/>
            <person name="Chaudhuri R.R."/>
            <person name="La Ragione R."/>
            <person name="Hildebrand F."/>
            <person name="Pallen M.J."/>
        </authorList>
    </citation>
    <scope>NUCLEOTIDE SEQUENCE</scope>
    <source>
        <strain evidence="3">ChiSxjej1B13-7958</strain>
    </source>
</reference>
<dbReference type="InterPro" id="IPR037923">
    <property type="entry name" value="HTH-like"/>
</dbReference>
<dbReference type="Proteomes" id="UP000824242">
    <property type="component" value="Unassembled WGS sequence"/>
</dbReference>
<protein>
    <submittedName>
        <fullName evidence="3">AraC family ligand binding domain-containing protein</fullName>
    </submittedName>
</protein>
<dbReference type="SUPFAM" id="SSF51215">
    <property type="entry name" value="Regulatory protein AraC"/>
    <property type="match status" value="1"/>
</dbReference>
<dbReference type="InterPro" id="IPR014710">
    <property type="entry name" value="RmlC-like_jellyroll"/>
</dbReference>
<dbReference type="AlphaFoldDB" id="A0A9D1AM11"/>
<reference evidence="3" key="1">
    <citation type="submission" date="2020-10" db="EMBL/GenBank/DDBJ databases">
        <authorList>
            <person name="Gilroy R."/>
        </authorList>
    </citation>
    <scope>NUCLEOTIDE SEQUENCE</scope>
    <source>
        <strain evidence="3">ChiSxjej1B13-7958</strain>
    </source>
</reference>
<dbReference type="EMBL" id="DVGZ01000052">
    <property type="protein sequence ID" value="HIR47067.1"/>
    <property type="molecule type" value="Genomic_DNA"/>
</dbReference>
<dbReference type="Gene3D" id="2.60.120.10">
    <property type="entry name" value="Jelly Rolls"/>
    <property type="match status" value="1"/>
</dbReference>
<keyword evidence="1" id="KW-0238">DNA-binding</keyword>
<sequence length="100" mass="11085">MPYSALRPSKPLAVSALYTVHYFEYSGSYAFPGESHDFWEFLYVDKGILRVTAGDHTCDLTSGQMIFHEPGEFHALSALGVAPIHFSAANSLSAPLWRSF</sequence>
<organism evidence="3 4">
    <name type="scientific">Candidatus Caccousia avicola</name>
    <dbReference type="NCBI Taxonomy" id="2840721"/>
    <lineage>
        <taxon>Bacteria</taxon>
        <taxon>Bacillati</taxon>
        <taxon>Bacillota</taxon>
        <taxon>Clostridia</taxon>
        <taxon>Eubacteriales</taxon>
        <taxon>Oscillospiraceae</taxon>
        <taxon>Oscillospiraceae incertae sedis</taxon>
        <taxon>Candidatus Caccousia</taxon>
    </lineage>
</organism>
<evidence type="ECO:0000256" key="1">
    <source>
        <dbReference type="ARBA" id="ARBA00023125"/>
    </source>
</evidence>
<dbReference type="Pfam" id="PF07883">
    <property type="entry name" value="Cupin_2"/>
    <property type="match status" value="1"/>
</dbReference>
<feature type="domain" description="Cupin type-2" evidence="2">
    <location>
        <begin position="28"/>
        <end position="85"/>
    </location>
</feature>
<evidence type="ECO:0000313" key="3">
    <source>
        <dbReference type="EMBL" id="HIR47067.1"/>
    </source>
</evidence>
<dbReference type="GO" id="GO:0003677">
    <property type="term" value="F:DNA binding"/>
    <property type="evidence" value="ECO:0007669"/>
    <property type="project" value="UniProtKB-KW"/>
</dbReference>
<accession>A0A9D1AM11</accession>
<comment type="caution">
    <text evidence="3">The sequence shown here is derived from an EMBL/GenBank/DDBJ whole genome shotgun (WGS) entry which is preliminary data.</text>
</comment>
<name>A0A9D1AM11_9FIRM</name>
<proteinExistence type="predicted"/>
<dbReference type="InterPro" id="IPR013096">
    <property type="entry name" value="Cupin_2"/>
</dbReference>
<evidence type="ECO:0000313" key="4">
    <source>
        <dbReference type="Proteomes" id="UP000824242"/>
    </source>
</evidence>